<comment type="caution">
    <text evidence="2">The sequence shown here is derived from an EMBL/GenBank/DDBJ whole genome shotgun (WGS) entry which is preliminary data.</text>
</comment>
<dbReference type="Gene3D" id="1.10.1220.10">
    <property type="entry name" value="Met repressor-like"/>
    <property type="match status" value="1"/>
</dbReference>
<dbReference type="InterPro" id="IPR053853">
    <property type="entry name" value="FitA-like_RHH"/>
</dbReference>
<sequence length="82" mass="9316">MASITIRNLEDSIKAKLRMRAASRGRSMEDEARCILRAVLGKEDAVGENLVQRMRRRFGPLGDIELPQAEREAIREPPQLVE</sequence>
<accession>A0A935T5W7</accession>
<evidence type="ECO:0000259" key="1">
    <source>
        <dbReference type="Pfam" id="PF22513"/>
    </source>
</evidence>
<dbReference type="InterPro" id="IPR013321">
    <property type="entry name" value="Arc_rbn_hlx_hlx"/>
</dbReference>
<dbReference type="GO" id="GO:0006355">
    <property type="term" value="P:regulation of DNA-templated transcription"/>
    <property type="evidence" value="ECO:0007669"/>
    <property type="project" value="InterPro"/>
</dbReference>
<organism evidence="2 3">
    <name type="scientific">Candidatus Accumulibacter affinis</name>
    <dbReference type="NCBI Taxonomy" id="2954384"/>
    <lineage>
        <taxon>Bacteria</taxon>
        <taxon>Pseudomonadati</taxon>
        <taxon>Pseudomonadota</taxon>
        <taxon>Betaproteobacteria</taxon>
        <taxon>Candidatus Accumulibacter</taxon>
    </lineage>
</organism>
<gene>
    <name evidence="2" type="ORF">IPK02_06165</name>
</gene>
<dbReference type="Proteomes" id="UP000706151">
    <property type="component" value="Unassembled WGS sequence"/>
</dbReference>
<evidence type="ECO:0000313" key="3">
    <source>
        <dbReference type="Proteomes" id="UP000706151"/>
    </source>
</evidence>
<dbReference type="AlphaFoldDB" id="A0A935T5W7"/>
<dbReference type="EMBL" id="JADJOT010000006">
    <property type="protein sequence ID" value="MBK7953573.1"/>
    <property type="molecule type" value="Genomic_DNA"/>
</dbReference>
<protein>
    <submittedName>
        <fullName evidence="2">Plasmid stabilization protein</fullName>
    </submittedName>
</protein>
<name>A0A935T5W7_9PROT</name>
<dbReference type="SUPFAM" id="SSF47598">
    <property type="entry name" value="Ribbon-helix-helix"/>
    <property type="match status" value="1"/>
</dbReference>
<dbReference type="Pfam" id="PF22513">
    <property type="entry name" value="FitA-like_RHH"/>
    <property type="match status" value="1"/>
</dbReference>
<evidence type="ECO:0000313" key="2">
    <source>
        <dbReference type="EMBL" id="MBK7953573.1"/>
    </source>
</evidence>
<reference evidence="2 3" key="1">
    <citation type="submission" date="2020-10" db="EMBL/GenBank/DDBJ databases">
        <title>Connecting structure to function with the recovery of over 1000 high-quality activated sludge metagenome-assembled genomes encoding full-length rRNA genes using long-read sequencing.</title>
        <authorList>
            <person name="Singleton C.M."/>
            <person name="Petriglieri F."/>
            <person name="Kristensen J.M."/>
            <person name="Kirkegaard R.H."/>
            <person name="Michaelsen T.Y."/>
            <person name="Andersen M.H."/>
            <person name="Karst S.M."/>
            <person name="Dueholm M.S."/>
            <person name="Nielsen P.H."/>
            <person name="Albertsen M."/>
        </authorList>
    </citation>
    <scope>NUCLEOTIDE SEQUENCE [LARGE SCALE GENOMIC DNA]</scope>
    <source>
        <strain evidence="2">Fred_18-Q3-R57-64_BAT3C.720</strain>
    </source>
</reference>
<proteinExistence type="predicted"/>
<dbReference type="InterPro" id="IPR010985">
    <property type="entry name" value="Ribbon_hlx_hlx"/>
</dbReference>
<feature type="domain" description="Antitoxin FitA-like ribbon-helix-helix" evidence="1">
    <location>
        <begin position="2"/>
        <end position="39"/>
    </location>
</feature>